<evidence type="ECO:0000313" key="2">
    <source>
        <dbReference type="Proteomes" id="UP000180253"/>
    </source>
</evidence>
<comment type="caution">
    <text evidence="1">The sequence shown here is derived from an EMBL/GenBank/DDBJ whole genome shotgun (WGS) entry which is preliminary data.</text>
</comment>
<protein>
    <submittedName>
        <fullName evidence="1">Uncharacterized protein</fullName>
    </submittedName>
</protein>
<sequence length="120" mass="12815">MNNELAKAMTLKSIEGDHVGFMLLSAASGADCGECVFVQTSISAKGLDSDLGMVVSELKVAGEHKFKVETLGECLCIKVMPDDFPDVIFTLNHQFVGRVDTDFDGENVCIGSSEPAKKIA</sequence>
<organism evidence="1 2">
    <name type="scientific">Pseudoalteromonas byunsanensis</name>
    <dbReference type="NCBI Taxonomy" id="327939"/>
    <lineage>
        <taxon>Bacteria</taxon>
        <taxon>Pseudomonadati</taxon>
        <taxon>Pseudomonadota</taxon>
        <taxon>Gammaproteobacteria</taxon>
        <taxon>Alteromonadales</taxon>
        <taxon>Pseudoalteromonadaceae</taxon>
        <taxon>Pseudoalteromonas</taxon>
    </lineage>
</organism>
<dbReference type="STRING" id="327939.BIW53_13105"/>
<keyword evidence="2" id="KW-1185">Reference proteome</keyword>
<dbReference type="AlphaFoldDB" id="A0A1S1N9K5"/>
<reference evidence="1 2" key="1">
    <citation type="submission" date="2016-10" db="EMBL/GenBank/DDBJ databases">
        <title>Pseudoalteromonas amylolytica sp. nov., isolated from the surface seawater.</title>
        <authorList>
            <person name="Wu Y.-H."/>
            <person name="Cheng H."/>
            <person name="Jin X.-B."/>
            <person name="Wang C.-S."/>
            <person name="Xu X.-W."/>
        </authorList>
    </citation>
    <scope>NUCLEOTIDE SEQUENCE [LARGE SCALE GENOMIC DNA]</scope>
    <source>
        <strain evidence="1 2">JCM 12483</strain>
    </source>
</reference>
<accession>A0A1S1N9K5</accession>
<dbReference type="RefSeq" id="WP_139158849.1">
    <property type="nucleotide sequence ID" value="NZ_CBCSHD010000018.1"/>
</dbReference>
<proteinExistence type="predicted"/>
<gene>
    <name evidence="1" type="ORF">BIW53_13105</name>
</gene>
<dbReference type="Proteomes" id="UP000180253">
    <property type="component" value="Unassembled WGS sequence"/>
</dbReference>
<name>A0A1S1N9K5_9GAMM</name>
<dbReference type="OrthoDB" id="7067830at2"/>
<evidence type="ECO:0000313" key="1">
    <source>
        <dbReference type="EMBL" id="OHU94950.1"/>
    </source>
</evidence>
<dbReference type="EMBL" id="MNAN01000032">
    <property type="protein sequence ID" value="OHU94950.1"/>
    <property type="molecule type" value="Genomic_DNA"/>
</dbReference>